<evidence type="ECO:0000313" key="3">
    <source>
        <dbReference type="Proteomes" id="UP000028712"/>
    </source>
</evidence>
<dbReference type="EMBL" id="JPRM01000015">
    <property type="protein sequence ID" value="KFF16389.1"/>
    <property type="molecule type" value="Genomic_DNA"/>
</dbReference>
<dbReference type="STRING" id="991.IW20_11615"/>
<dbReference type="Proteomes" id="UP000028712">
    <property type="component" value="Unassembled WGS sequence"/>
</dbReference>
<dbReference type="EMBL" id="MUGY01000004">
    <property type="protein sequence ID" value="OXA96594.1"/>
    <property type="molecule type" value="Genomic_DNA"/>
</dbReference>
<accession>A0A086AI75</accession>
<organism evidence="1 3">
    <name type="scientific">Flavobacterium hydatis</name>
    <name type="common">Cytophaga aquatilis</name>
    <dbReference type="NCBI Taxonomy" id="991"/>
    <lineage>
        <taxon>Bacteria</taxon>
        <taxon>Pseudomonadati</taxon>
        <taxon>Bacteroidota</taxon>
        <taxon>Flavobacteriia</taxon>
        <taxon>Flavobacteriales</taxon>
        <taxon>Flavobacteriaceae</taxon>
        <taxon>Flavobacterium</taxon>
    </lineage>
</organism>
<dbReference type="eggNOG" id="ENOG5033DFE">
    <property type="taxonomic scope" value="Bacteria"/>
</dbReference>
<evidence type="ECO:0000313" key="2">
    <source>
        <dbReference type="EMBL" id="OXA96594.1"/>
    </source>
</evidence>
<reference evidence="1 3" key="1">
    <citation type="submission" date="2014-07" db="EMBL/GenBank/DDBJ databases">
        <title>Genome of Flavobacterium hydatis DSM 2063.</title>
        <authorList>
            <person name="Pipes S.E."/>
            <person name="Stropko S.J."/>
            <person name="Newman J.D."/>
        </authorList>
    </citation>
    <scope>NUCLEOTIDE SEQUENCE [LARGE SCALE GENOMIC DNA]</scope>
    <source>
        <strain evidence="1 3">DSM 2063</strain>
    </source>
</reference>
<proteinExistence type="predicted"/>
<dbReference type="AlphaFoldDB" id="A0A086AI75"/>
<comment type="caution">
    <text evidence="1">The sequence shown here is derived from an EMBL/GenBank/DDBJ whole genome shotgun (WGS) entry which is preliminary data.</text>
</comment>
<name>A0A086AI75_FLAHY</name>
<dbReference type="OrthoDB" id="1163947at2"/>
<gene>
    <name evidence="2" type="ORF">B0A62_04860</name>
    <name evidence="1" type="ORF">IW20_11615</name>
</gene>
<protein>
    <submittedName>
        <fullName evidence="1">Uncharacterized protein</fullName>
    </submittedName>
</protein>
<dbReference type="Proteomes" id="UP000198424">
    <property type="component" value="Unassembled WGS sequence"/>
</dbReference>
<reference evidence="2 4" key="2">
    <citation type="submission" date="2016-11" db="EMBL/GenBank/DDBJ databases">
        <title>Whole genomes of Flavobacteriaceae.</title>
        <authorList>
            <person name="Stine C."/>
            <person name="Li C."/>
            <person name="Tadesse D."/>
        </authorList>
    </citation>
    <scope>NUCLEOTIDE SEQUENCE [LARGE SCALE GENOMIC DNA]</scope>
    <source>
        <strain evidence="2 4">ATCC 29551</strain>
    </source>
</reference>
<keyword evidence="4" id="KW-1185">Reference proteome</keyword>
<sequence>MGILDRLFGKSKPKNPEDEYLITTTEEFIKVEHPRRETETILWKDIEAIKLINTDEGPFAPDIWLVLIGKDSGCLIPQGSKGFETVYNIVSEYENFNFENFIESMSCTDNAEFLLWKKEE</sequence>
<evidence type="ECO:0000313" key="1">
    <source>
        <dbReference type="EMBL" id="KFF16389.1"/>
    </source>
</evidence>
<dbReference type="RefSeq" id="WP_035622080.1">
    <property type="nucleotide sequence ID" value="NZ_JBEWQG010000001.1"/>
</dbReference>
<evidence type="ECO:0000313" key="4">
    <source>
        <dbReference type="Proteomes" id="UP000198424"/>
    </source>
</evidence>